<dbReference type="AlphaFoldDB" id="C8W0J7"/>
<keyword evidence="1" id="KW-0233">DNA recombination</keyword>
<dbReference type="SUPFAM" id="SSF56349">
    <property type="entry name" value="DNA breaking-rejoining enzymes"/>
    <property type="match status" value="1"/>
</dbReference>
<evidence type="ECO:0000256" key="1">
    <source>
        <dbReference type="ARBA" id="ARBA00023172"/>
    </source>
</evidence>
<dbReference type="HOGENOM" id="CLU_846569_0_0_9"/>
<dbReference type="GO" id="GO:0003677">
    <property type="term" value="F:DNA binding"/>
    <property type="evidence" value="ECO:0007669"/>
    <property type="project" value="InterPro"/>
</dbReference>
<dbReference type="GO" id="GO:0015074">
    <property type="term" value="P:DNA integration"/>
    <property type="evidence" value="ECO:0007669"/>
    <property type="project" value="InterPro"/>
</dbReference>
<organism evidence="2 3">
    <name type="scientific">Desulfofarcimen acetoxidans (strain ATCC 49208 / DSM 771 / KCTC 5769 / VKM B-1644 / 5575)</name>
    <name type="common">Desulfotomaculum acetoxidans</name>
    <dbReference type="NCBI Taxonomy" id="485916"/>
    <lineage>
        <taxon>Bacteria</taxon>
        <taxon>Bacillati</taxon>
        <taxon>Bacillota</taxon>
        <taxon>Clostridia</taxon>
        <taxon>Eubacteriales</taxon>
        <taxon>Peptococcaceae</taxon>
        <taxon>Desulfofarcimen</taxon>
    </lineage>
</organism>
<dbReference type="EMBL" id="CP001720">
    <property type="protein sequence ID" value="ACV63252.1"/>
    <property type="molecule type" value="Genomic_DNA"/>
</dbReference>
<proteinExistence type="predicted"/>
<dbReference type="KEGG" id="dae:Dtox_2443"/>
<gene>
    <name evidence="2" type="ordered locus">Dtox_2443</name>
</gene>
<dbReference type="RefSeq" id="WP_015757953.1">
    <property type="nucleotide sequence ID" value="NC_013216.1"/>
</dbReference>
<dbReference type="InterPro" id="IPR011010">
    <property type="entry name" value="DNA_brk_join_enz"/>
</dbReference>
<keyword evidence="3" id="KW-1185">Reference proteome</keyword>
<dbReference type="Proteomes" id="UP000002217">
    <property type="component" value="Chromosome"/>
</dbReference>
<dbReference type="InterPro" id="IPR013762">
    <property type="entry name" value="Integrase-like_cat_sf"/>
</dbReference>
<name>C8W0J7_DESAS</name>
<evidence type="ECO:0000313" key="2">
    <source>
        <dbReference type="EMBL" id="ACV63252.1"/>
    </source>
</evidence>
<dbReference type="Gene3D" id="1.10.443.10">
    <property type="entry name" value="Intergrase catalytic core"/>
    <property type="match status" value="1"/>
</dbReference>
<sequence>MDASVTGSKTFDDYKDVCMRWAKDLAERRGTSKFQICSVKPEEIKNFLDRIAMTHRPDTVHQYCAALQKLENMTNNYFGKVEWNINDFEKPKRSRENVTEQRGPAYKEHEADRLISEMVRQDKRAADALLFIRATGCRAETIFGRQMKKGGKVVVNGVVVKGTKVFRDFSKAVKAERIDLVKGTVTLTEKGGKTRTVAYDRKYQKFMERLVNDNPTSSIFVGLKQPTVYNRIKRISSETGFTGRGLHGMRKTFAVQRHADYTHRINELVNKKDWLTLSKEFQTSEQKAKELCRKPYTKTVDNLARLKLTKDLGHNRIEVTFRYVPKTV</sequence>
<protein>
    <recommendedName>
        <fullName evidence="4">Integrase family protein</fullName>
    </recommendedName>
</protein>
<dbReference type="eggNOG" id="COG0582">
    <property type="taxonomic scope" value="Bacteria"/>
</dbReference>
<reference evidence="2 3" key="1">
    <citation type="journal article" date="2009" name="Stand. Genomic Sci.">
        <title>Complete genome sequence of Desulfotomaculum acetoxidans type strain (5575).</title>
        <authorList>
            <person name="Spring S."/>
            <person name="Lapidus A."/>
            <person name="Schroder M."/>
            <person name="Gleim D."/>
            <person name="Sims D."/>
            <person name="Meincke L."/>
            <person name="Glavina Del Rio T."/>
            <person name="Tice H."/>
            <person name="Copeland A."/>
            <person name="Cheng J.F."/>
            <person name="Lucas S."/>
            <person name="Chen F."/>
            <person name="Nolan M."/>
            <person name="Bruce D."/>
            <person name="Goodwin L."/>
            <person name="Pitluck S."/>
            <person name="Ivanova N."/>
            <person name="Mavromatis K."/>
            <person name="Mikhailova N."/>
            <person name="Pati A."/>
            <person name="Chen A."/>
            <person name="Palaniappan K."/>
            <person name="Land M."/>
            <person name="Hauser L."/>
            <person name="Chang Y.J."/>
            <person name="Jeffries C.D."/>
            <person name="Chain P."/>
            <person name="Saunders E."/>
            <person name="Brettin T."/>
            <person name="Detter J.C."/>
            <person name="Goker M."/>
            <person name="Bristow J."/>
            <person name="Eisen J.A."/>
            <person name="Markowitz V."/>
            <person name="Hugenholtz P."/>
            <person name="Kyrpides N.C."/>
            <person name="Klenk H.P."/>
            <person name="Han C."/>
        </authorList>
    </citation>
    <scope>NUCLEOTIDE SEQUENCE [LARGE SCALE GENOMIC DNA]</scope>
    <source>
        <strain evidence="3">ATCC 49208 / DSM 771 / VKM B-1644</strain>
    </source>
</reference>
<evidence type="ECO:0008006" key="4">
    <source>
        <dbReference type="Google" id="ProtNLM"/>
    </source>
</evidence>
<evidence type="ECO:0000313" key="3">
    <source>
        <dbReference type="Proteomes" id="UP000002217"/>
    </source>
</evidence>
<dbReference type="GO" id="GO:0006310">
    <property type="term" value="P:DNA recombination"/>
    <property type="evidence" value="ECO:0007669"/>
    <property type="project" value="UniProtKB-KW"/>
</dbReference>
<accession>C8W0J7</accession>